<gene>
    <name evidence="8" type="ORF">HT578_16020</name>
</gene>
<dbReference type="Gene3D" id="1.10.3730.20">
    <property type="match status" value="1"/>
</dbReference>
<dbReference type="InterPro" id="IPR000620">
    <property type="entry name" value="EamA_dom"/>
</dbReference>
<feature type="transmembrane region" description="Helical" evidence="6">
    <location>
        <begin position="122"/>
        <end position="141"/>
    </location>
</feature>
<keyword evidence="9" id="KW-1185">Reference proteome</keyword>
<evidence type="ECO:0000256" key="6">
    <source>
        <dbReference type="SAM" id="Phobius"/>
    </source>
</evidence>
<dbReference type="EMBL" id="CP054856">
    <property type="protein sequence ID" value="QVM84999.1"/>
    <property type="molecule type" value="Genomic_DNA"/>
</dbReference>
<accession>A0ABX8E7H7</accession>
<comment type="subcellular location">
    <subcellularLocation>
        <location evidence="1">Membrane</location>
        <topology evidence="1">Multi-pass membrane protein</topology>
    </subcellularLocation>
</comment>
<keyword evidence="5 6" id="KW-0472">Membrane</keyword>
<feature type="transmembrane region" description="Helical" evidence="6">
    <location>
        <begin position="209"/>
        <end position="230"/>
    </location>
</feature>
<feature type="transmembrane region" description="Helical" evidence="6">
    <location>
        <begin position="236"/>
        <end position="258"/>
    </location>
</feature>
<evidence type="ECO:0000256" key="1">
    <source>
        <dbReference type="ARBA" id="ARBA00004141"/>
    </source>
</evidence>
<keyword evidence="3 6" id="KW-0812">Transmembrane</keyword>
<dbReference type="Pfam" id="PF00892">
    <property type="entry name" value="EamA"/>
    <property type="match status" value="2"/>
</dbReference>
<feature type="transmembrane region" description="Helical" evidence="6">
    <location>
        <begin position="290"/>
        <end position="308"/>
    </location>
</feature>
<comment type="similarity">
    <text evidence="2">Belongs to the drug/metabolite transporter (DMT) superfamily. 10 TMS drug/metabolite exporter (DME) (TC 2.A.7.3) family.</text>
</comment>
<feature type="transmembrane region" description="Helical" evidence="6">
    <location>
        <begin position="265"/>
        <end position="284"/>
    </location>
</feature>
<feature type="transmembrane region" description="Helical" evidence="6">
    <location>
        <begin position="148"/>
        <end position="167"/>
    </location>
</feature>
<evidence type="ECO:0000256" key="5">
    <source>
        <dbReference type="ARBA" id="ARBA00023136"/>
    </source>
</evidence>
<feature type="domain" description="EamA" evidence="7">
    <location>
        <begin position="178"/>
        <end position="306"/>
    </location>
</feature>
<dbReference type="InterPro" id="IPR037185">
    <property type="entry name" value="EmrE-like"/>
</dbReference>
<feature type="transmembrane region" description="Helical" evidence="6">
    <location>
        <begin position="20"/>
        <end position="40"/>
    </location>
</feature>
<organism evidence="8 9">
    <name type="scientific">Novosphingobium decolorationis</name>
    <dbReference type="NCBI Taxonomy" id="2698673"/>
    <lineage>
        <taxon>Bacteria</taxon>
        <taxon>Pseudomonadati</taxon>
        <taxon>Pseudomonadota</taxon>
        <taxon>Alphaproteobacteria</taxon>
        <taxon>Sphingomonadales</taxon>
        <taxon>Sphingomonadaceae</taxon>
        <taxon>Novosphingobium</taxon>
    </lineage>
</organism>
<keyword evidence="4 6" id="KW-1133">Transmembrane helix</keyword>
<dbReference type="PANTHER" id="PTHR22911:SF6">
    <property type="entry name" value="SOLUTE CARRIER FAMILY 35 MEMBER G1"/>
    <property type="match status" value="1"/>
</dbReference>
<feature type="domain" description="EamA" evidence="7">
    <location>
        <begin position="25"/>
        <end position="162"/>
    </location>
</feature>
<dbReference type="SUPFAM" id="SSF103481">
    <property type="entry name" value="Multidrug resistance efflux transporter EmrE"/>
    <property type="match status" value="2"/>
</dbReference>
<feature type="transmembrane region" description="Helical" evidence="6">
    <location>
        <begin position="94"/>
        <end position="116"/>
    </location>
</feature>
<name>A0ABX8E7H7_9SPHN</name>
<evidence type="ECO:0000313" key="9">
    <source>
        <dbReference type="Proteomes" id="UP000677126"/>
    </source>
</evidence>
<evidence type="ECO:0000256" key="3">
    <source>
        <dbReference type="ARBA" id="ARBA00022692"/>
    </source>
</evidence>
<evidence type="ECO:0000313" key="8">
    <source>
        <dbReference type="EMBL" id="QVM84999.1"/>
    </source>
</evidence>
<protein>
    <submittedName>
        <fullName evidence="8">DMT family transporter</fullName>
    </submittedName>
</protein>
<feature type="transmembrane region" description="Helical" evidence="6">
    <location>
        <begin position="179"/>
        <end position="197"/>
    </location>
</feature>
<dbReference type="PANTHER" id="PTHR22911">
    <property type="entry name" value="ACYL-MALONYL CONDENSING ENZYME-RELATED"/>
    <property type="match status" value="1"/>
</dbReference>
<sequence length="317" mass="33129">MTQPAPASDTTPPAPSALQAALPVLAVVAGIGTFSAMDAAMKGASIALGVYTALLLRNALGTLFALPIWLATLRGPRPESTAFSRRPTLARLRLHAFRAGVTTCMAALFFYGLVRIPMAEAIAISFISPIIALFLAALLLGEVIRPQAILASLLGIAGVIVIGGGRLGALDTSPETLKGIAAVLCSAVFYAFNLVLQRKQALLAGPGEITLFQNLFSTLLVALPAPWLFLLPTGPVWGLIAAGAMLATLAHLLLSWGYARAETQVLVPVEYTGFAWAALLGWLFFGENVALATVAGTFLILVGCWVGTRNKVSQPTP</sequence>
<evidence type="ECO:0000256" key="2">
    <source>
        <dbReference type="ARBA" id="ARBA00009853"/>
    </source>
</evidence>
<evidence type="ECO:0000259" key="7">
    <source>
        <dbReference type="Pfam" id="PF00892"/>
    </source>
</evidence>
<reference evidence="8 9" key="1">
    <citation type="journal article" date="2021" name="Int. J. Syst. Evol. Microbiol.">
        <title>Novosphingobium decolorationis sp. nov., an aniline blue-decolourizing bacterium isolated from East Pacific sediment.</title>
        <authorList>
            <person name="Chen X."/>
            <person name="Dong B."/>
            <person name="Chen T."/>
            <person name="Ren N."/>
            <person name="Wang J."/>
            <person name="Xu Y."/>
            <person name="Yang J."/>
            <person name="Zhu S."/>
            <person name="Chen J."/>
        </authorList>
    </citation>
    <scope>NUCLEOTIDE SEQUENCE [LARGE SCALE GENOMIC DNA]</scope>
    <source>
        <strain evidence="8 9">502str22</strain>
    </source>
</reference>
<evidence type="ECO:0000256" key="4">
    <source>
        <dbReference type="ARBA" id="ARBA00022989"/>
    </source>
</evidence>
<dbReference type="RefSeq" id="WP_213500692.1">
    <property type="nucleotide sequence ID" value="NZ_CP054856.1"/>
</dbReference>
<proteinExistence type="inferred from homology"/>
<dbReference type="Proteomes" id="UP000677126">
    <property type="component" value="Chromosome"/>
</dbReference>